<dbReference type="STRING" id="1508404.JMA_27450"/>
<sequence length="117" mass="13789">MIKVNMKRSEYDAVQRRKCEYHNLYKTLEWAAKKNFRLSYYSILNNMTQEQIAAAWLGSDHCNIEPEFEIVSHVTAAVSVANRFEVEVLDHGVWQNVYDFSCDIFSDDSVQFRRLKS</sequence>
<evidence type="ECO:0000313" key="1">
    <source>
        <dbReference type="EMBL" id="AJD92062.1"/>
    </source>
</evidence>
<keyword evidence="2" id="KW-1185">Reference proteome</keyword>
<dbReference type="AlphaFoldDB" id="A0A0B5ATL0"/>
<reference evidence="1 2" key="1">
    <citation type="submission" date="2014-08" db="EMBL/GenBank/DDBJ databases">
        <title>Complete genome of a marine bacteria Jeotgalibacillus malaysiensis.</title>
        <authorList>
            <person name="Yaakop A.S."/>
            <person name="Chan K.-G."/>
            <person name="Goh K.M."/>
        </authorList>
    </citation>
    <scope>NUCLEOTIDE SEQUENCE [LARGE SCALE GENOMIC DNA]</scope>
    <source>
        <strain evidence="1 2">D5</strain>
    </source>
</reference>
<evidence type="ECO:0000313" key="2">
    <source>
        <dbReference type="Proteomes" id="UP000031449"/>
    </source>
</evidence>
<dbReference type="EMBL" id="CP009416">
    <property type="protein sequence ID" value="AJD92062.1"/>
    <property type="molecule type" value="Genomic_DNA"/>
</dbReference>
<accession>A0A0B5ATL0</accession>
<gene>
    <name evidence="1" type="ORF">JMA_27450</name>
</gene>
<name>A0A0B5ATL0_9BACL</name>
<organism evidence="1 2">
    <name type="scientific">Jeotgalibacillus malaysiensis</name>
    <dbReference type="NCBI Taxonomy" id="1508404"/>
    <lineage>
        <taxon>Bacteria</taxon>
        <taxon>Bacillati</taxon>
        <taxon>Bacillota</taxon>
        <taxon>Bacilli</taxon>
        <taxon>Bacillales</taxon>
        <taxon>Caryophanaceae</taxon>
        <taxon>Jeotgalibacillus</taxon>
    </lineage>
</organism>
<dbReference type="Proteomes" id="UP000031449">
    <property type="component" value="Chromosome"/>
</dbReference>
<dbReference type="BioCyc" id="JESP1508404:G14D9-12025-MONOMER"/>
<proteinExistence type="predicted"/>
<dbReference type="HOGENOM" id="CLU_2081649_0_0_9"/>
<protein>
    <submittedName>
        <fullName evidence="1">Uncharacterized protein</fullName>
    </submittedName>
</protein>
<dbReference type="KEGG" id="jeo:JMA_27450"/>